<dbReference type="GO" id="GO:0004553">
    <property type="term" value="F:hydrolase activity, hydrolyzing O-glycosyl compounds"/>
    <property type="evidence" value="ECO:0007669"/>
    <property type="project" value="InterPro"/>
</dbReference>
<feature type="transmembrane region" description="Helical" evidence="10">
    <location>
        <begin position="439"/>
        <end position="459"/>
    </location>
</feature>
<dbReference type="PANTHER" id="PTHR43867:SF2">
    <property type="entry name" value="CELLULOSE SYNTHASE CATALYTIC SUBUNIT A [UDP-FORMING]"/>
    <property type="match status" value="1"/>
</dbReference>
<comment type="subcellular location">
    <subcellularLocation>
        <location evidence="1">Membrane</location>
        <topology evidence="1">Multi-pass membrane protein</topology>
    </subcellularLocation>
</comment>
<dbReference type="PANTHER" id="PTHR43867">
    <property type="entry name" value="CELLULOSE SYNTHASE CATALYTIC SUBUNIT A [UDP-FORMING]"/>
    <property type="match status" value="1"/>
</dbReference>
<evidence type="ECO:0000256" key="6">
    <source>
        <dbReference type="ARBA" id="ARBA00022989"/>
    </source>
</evidence>
<dbReference type="GO" id="GO:0016758">
    <property type="term" value="F:hexosyltransferase activity"/>
    <property type="evidence" value="ECO:0007669"/>
    <property type="project" value="TreeGrafter"/>
</dbReference>
<organism evidence="12 13">
    <name type="scientific">Pedobacter ginsengisoli</name>
    <dbReference type="NCBI Taxonomy" id="363852"/>
    <lineage>
        <taxon>Bacteria</taxon>
        <taxon>Pseudomonadati</taxon>
        <taxon>Bacteroidota</taxon>
        <taxon>Sphingobacteriia</taxon>
        <taxon>Sphingobacteriales</taxon>
        <taxon>Sphingobacteriaceae</taxon>
        <taxon>Pedobacter</taxon>
    </lineage>
</organism>
<sequence length="1262" mass="144522">MKIVEPVINPTRKQTFTLRLMIFIGLLCMFLFLRELLLTDAESIPLYWMLMATLIFMCLKIVHEWIHYFYITVPETPKEEKKYTVDIFTTFCAGEPYEMINETLIAIKAIKYPHNTFLCDEADDPYLRKLCEELGVIHVTRIKKINAKAGNINNALQQSSAELCVVLDPDHVPFPDFLDPIVSHFNNPEVGFVQIVQSYKNYDQSLIAKGAAQQTFQFYGPIMMTMNKYGTVLAIGANCTFRRSALDSIGGHAAGLAEDMHTAMQLHAKGWKSVYVPAVLARGLVPSTLSAYYSQQLKWSRGVFELLVTSYPQLFKKFTWQQKLHYGIIPMHYLSGVIFLINFLIPIFSLIFNTSPINIVFFNFITISFPLVMSIILIRHFVQRWVMEEEERGFHVVGGLLMIGTWWIFIIGLFYTILRKKVPYNPTPKDGRDENNWGLNVPNLAVIAISLFSIIFGLYKDWNPYNLIMAGFAGLNCVILSFTIVASRQSQFRKLKRKVPVLNSVMSYVSEFKARFWKLRRKIYSGVRSTALMITTLIVCGAVYFVNTHSSNDVKSPPYNYNKDILISGIFAPESSNGLTDLNLVKQYENQSKLRFGIVSLYIPWGDHAESSLPGGLIDSIYKSNAIPMISWEPWQSLFDKVKNVEEGKKEEKVFSRIVKGDYDHYLNTFSKQIKSLKRPVFIRFAHEADNPQYPWSAKGGNTSGEFKEGWKYVHDYFANNGVYNAIWVWNPWKPDAVSTYFPGREYVDWIGVTNLNYGTKNGSNSWYSMEQLYQPFHKNPVFKTGLPVMLAEMGSLPGEGKQDQWFQGAFKSIRNKFPEIKAVVFFNSNLDRNTIDTAFGKPLDWKIKDFSKVGLAVKKYNKKRSWIKQPIVTETSVDSTSNAVNVRNAEVLAEIKGINYAKGQNWSTNYHALKKKEIVADFSEMKRIGFNTIKYFGPSVYDRNVLNAASDNGLKIAYSYWLPDNSNFITDIKALNAFADKVLNTVAKLKGRKDIILWNIANTPLRKLDQDYYMPDLFSPREAYINWLRKLINEIKKIDPSRPVTVDLYVNNSLKSNIAMLHSRIPGIDYFGLVADQYSDTTSMAEIKNFKEPYFFSRISTSGFLKHKDNKAGLFISNWQDEMTNQFVTFDGLKDYSGKNKFEFYQIANQWTGAQLPAKIPMIKVLLPSVTIFANTFVTYNALVFTSNEWHLAKPDAKLRFKWNLVKIDGYGTPIEVTELGEGNSMTLNVPENPSGYKLYLYAMSDNEVKIVSTKLNIPLN</sequence>
<dbReference type="InterPro" id="IPR017853">
    <property type="entry name" value="GH"/>
</dbReference>
<evidence type="ECO:0000313" key="12">
    <source>
        <dbReference type="EMBL" id="ATP55344.1"/>
    </source>
</evidence>
<dbReference type="OrthoDB" id="9802773at2"/>
<evidence type="ECO:0000256" key="5">
    <source>
        <dbReference type="ARBA" id="ARBA00022801"/>
    </source>
</evidence>
<evidence type="ECO:0000256" key="3">
    <source>
        <dbReference type="ARBA" id="ARBA00022679"/>
    </source>
</evidence>
<keyword evidence="4 10" id="KW-0812">Transmembrane</keyword>
<dbReference type="PROSITE" id="PS51764">
    <property type="entry name" value="GH26"/>
    <property type="match status" value="1"/>
</dbReference>
<evidence type="ECO:0000259" key="11">
    <source>
        <dbReference type="PROSITE" id="PS51764"/>
    </source>
</evidence>
<dbReference type="Pfam" id="PF13632">
    <property type="entry name" value="Glyco_trans_2_3"/>
    <property type="match status" value="1"/>
</dbReference>
<reference evidence="12 13" key="1">
    <citation type="submission" date="2017-10" db="EMBL/GenBank/DDBJ databases">
        <title>Whole genome of Pedobacter ginsengisoli T01R-27 isolated from tomato rhizosphere.</title>
        <authorList>
            <person name="Weon H.-Y."/>
            <person name="Lee S.A."/>
            <person name="Sang M.K."/>
            <person name="Song J."/>
        </authorList>
    </citation>
    <scope>NUCLEOTIDE SEQUENCE [LARGE SCALE GENOMIC DNA]</scope>
    <source>
        <strain evidence="12 13">T01R-27</strain>
    </source>
</reference>
<protein>
    <submittedName>
        <fullName evidence="12">Cellulose synthase</fullName>
    </submittedName>
</protein>
<comment type="similarity">
    <text evidence="9">Belongs to the glycosyl hydrolase 26 family.</text>
</comment>
<dbReference type="Gene3D" id="3.90.550.10">
    <property type="entry name" value="Spore Coat Polysaccharide Biosynthesis Protein SpsA, Chain A"/>
    <property type="match status" value="1"/>
</dbReference>
<keyword evidence="5 9" id="KW-0378">Hydrolase</keyword>
<feature type="transmembrane region" description="Helical" evidence="10">
    <location>
        <begin position="394"/>
        <end position="418"/>
    </location>
</feature>
<dbReference type="Gene3D" id="3.20.20.80">
    <property type="entry name" value="Glycosidases"/>
    <property type="match status" value="2"/>
</dbReference>
<proteinExistence type="inferred from homology"/>
<dbReference type="SUPFAM" id="SSF53448">
    <property type="entry name" value="Nucleotide-diphospho-sugar transferases"/>
    <property type="match status" value="1"/>
</dbReference>
<dbReference type="InterPro" id="IPR001173">
    <property type="entry name" value="Glyco_trans_2-like"/>
</dbReference>
<feature type="transmembrane region" description="Helical" evidence="10">
    <location>
        <begin position="333"/>
        <end position="352"/>
    </location>
</feature>
<dbReference type="Pfam" id="PF02156">
    <property type="entry name" value="Glyco_hydro_26"/>
    <property type="match status" value="1"/>
</dbReference>
<evidence type="ECO:0000313" key="13">
    <source>
        <dbReference type="Proteomes" id="UP000223749"/>
    </source>
</evidence>
<dbReference type="RefSeq" id="WP_099437297.1">
    <property type="nucleotide sequence ID" value="NZ_CP024091.1"/>
</dbReference>
<dbReference type="InterPro" id="IPR029044">
    <property type="entry name" value="Nucleotide-diphossugar_trans"/>
</dbReference>
<feature type="active site" description="Nucleophile" evidence="9">
    <location>
        <position position="793"/>
    </location>
</feature>
<accession>A0A2D1U1F8</accession>
<feature type="transmembrane region" description="Helical" evidence="10">
    <location>
        <begin position="16"/>
        <end position="33"/>
    </location>
</feature>
<feature type="domain" description="GH26" evidence="11">
    <location>
        <begin position="549"/>
        <end position="858"/>
    </location>
</feature>
<evidence type="ECO:0000256" key="1">
    <source>
        <dbReference type="ARBA" id="ARBA00004141"/>
    </source>
</evidence>
<evidence type="ECO:0000256" key="2">
    <source>
        <dbReference type="ARBA" id="ARBA00022676"/>
    </source>
</evidence>
<evidence type="ECO:0000256" key="7">
    <source>
        <dbReference type="ARBA" id="ARBA00023136"/>
    </source>
</evidence>
<dbReference type="InterPro" id="IPR050321">
    <property type="entry name" value="Glycosyltr_2/OpgH_subfam"/>
</dbReference>
<feature type="transmembrane region" description="Helical" evidence="10">
    <location>
        <begin position="465"/>
        <end position="487"/>
    </location>
</feature>
<dbReference type="KEGG" id="pgs:CPT03_02130"/>
<dbReference type="EMBL" id="CP024091">
    <property type="protein sequence ID" value="ATP55344.1"/>
    <property type="molecule type" value="Genomic_DNA"/>
</dbReference>
<keyword evidence="8 9" id="KW-0326">Glycosidase</keyword>
<dbReference type="Proteomes" id="UP000223749">
    <property type="component" value="Chromosome"/>
</dbReference>
<feature type="transmembrane region" description="Helical" evidence="10">
    <location>
        <begin position="45"/>
        <end position="62"/>
    </location>
</feature>
<evidence type="ECO:0000256" key="10">
    <source>
        <dbReference type="SAM" id="Phobius"/>
    </source>
</evidence>
<name>A0A2D1U1F8_9SPHI</name>
<keyword evidence="13" id="KW-1185">Reference proteome</keyword>
<keyword evidence="6 10" id="KW-1133">Transmembrane helix</keyword>
<gene>
    <name evidence="12" type="ORF">CPT03_02130</name>
</gene>
<dbReference type="AlphaFoldDB" id="A0A2D1U1F8"/>
<keyword evidence="2" id="KW-0328">Glycosyltransferase</keyword>
<evidence type="ECO:0000256" key="9">
    <source>
        <dbReference type="PROSITE-ProRule" id="PRU01100"/>
    </source>
</evidence>
<feature type="transmembrane region" description="Helical" evidence="10">
    <location>
        <begin position="523"/>
        <end position="546"/>
    </location>
</feature>
<evidence type="ECO:0000256" key="4">
    <source>
        <dbReference type="ARBA" id="ARBA00022692"/>
    </source>
</evidence>
<keyword evidence="7 10" id="KW-0472">Membrane</keyword>
<keyword evidence="3" id="KW-0808">Transferase</keyword>
<dbReference type="CDD" id="cd06421">
    <property type="entry name" value="CESA_CelA_like"/>
    <property type="match status" value="1"/>
</dbReference>
<dbReference type="SUPFAM" id="SSF51445">
    <property type="entry name" value="(Trans)glycosidases"/>
    <property type="match status" value="2"/>
</dbReference>
<feature type="transmembrane region" description="Helical" evidence="10">
    <location>
        <begin position="359"/>
        <end position="382"/>
    </location>
</feature>
<dbReference type="InterPro" id="IPR022790">
    <property type="entry name" value="GH26_dom"/>
</dbReference>
<feature type="active site" description="Proton donor" evidence="9">
    <location>
        <position position="688"/>
    </location>
</feature>
<dbReference type="GO" id="GO:0005886">
    <property type="term" value="C:plasma membrane"/>
    <property type="evidence" value="ECO:0007669"/>
    <property type="project" value="TreeGrafter"/>
</dbReference>
<evidence type="ECO:0000256" key="8">
    <source>
        <dbReference type="ARBA" id="ARBA00023295"/>
    </source>
</evidence>